<accession>A0ABT6CFY4</accession>
<feature type="region of interest" description="Disordered" evidence="1">
    <location>
        <begin position="18"/>
        <end position="51"/>
    </location>
</feature>
<dbReference type="Proteomes" id="UP001222770">
    <property type="component" value="Unassembled WGS sequence"/>
</dbReference>
<name>A0ABT6CFY4_9SPHN</name>
<dbReference type="EMBL" id="JAROCY010000005">
    <property type="protein sequence ID" value="MDF8332834.1"/>
    <property type="molecule type" value="Genomic_DNA"/>
</dbReference>
<organism evidence="2 3">
    <name type="scientific">Novosphingobium cyanobacteriorum</name>
    <dbReference type="NCBI Taxonomy" id="3024215"/>
    <lineage>
        <taxon>Bacteria</taxon>
        <taxon>Pseudomonadati</taxon>
        <taxon>Pseudomonadota</taxon>
        <taxon>Alphaproteobacteria</taxon>
        <taxon>Sphingomonadales</taxon>
        <taxon>Sphingomonadaceae</taxon>
        <taxon>Novosphingobium</taxon>
    </lineage>
</organism>
<proteinExistence type="predicted"/>
<evidence type="ECO:0000313" key="2">
    <source>
        <dbReference type="EMBL" id="MDF8332834.1"/>
    </source>
</evidence>
<keyword evidence="3" id="KW-1185">Reference proteome</keyword>
<protein>
    <recommendedName>
        <fullName evidence="4">DUF4169 domain-containing protein</fullName>
    </recommendedName>
</protein>
<comment type="caution">
    <text evidence="2">The sequence shown here is derived from an EMBL/GenBank/DDBJ whole genome shotgun (WGS) entry which is preliminary data.</text>
</comment>
<evidence type="ECO:0008006" key="4">
    <source>
        <dbReference type="Google" id="ProtNLM"/>
    </source>
</evidence>
<gene>
    <name evidence="2" type="ORF">POM99_06465</name>
</gene>
<reference evidence="2 3" key="1">
    <citation type="submission" date="2023-03" db="EMBL/GenBank/DDBJ databases">
        <title>Novosphingobium cyanobacteriorum sp. nov., isolated from a eutrophic reservoir during the Microcystis bloom period.</title>
        <authorList>
            <person name="Kang M."/>
            <person name="Le V."/>
            <person name="Ko S.-R."/>
            <person name="Lee S.-A."/>
            <person name="Ahn C.-Y."/>
        </authorList>
    </citation>
    <scope>NUCLEOTIDE SEQUENCE [LARGE SCALE GENOMIC DNA]</scope>
    <source>
        <strain evidence="2 3">HBC54</strain>
    </source>
</reference>
<evidence type="ECO:0000256" key="1">
    <source>
        <dbReference type="SAM" id="MobiDB-lite"/>
    </source>
</evidence>
<dbReference type="RefSeq" id="WP_277276038.1">
    <property type="nucleotide sequence ID" value="NZ_JAROCY010000005.1"/>
</dbReference>
<sequence>MTDAKTPQTREERLAARLRENLHRRKAQARAMATTPESLPKSDLSKSGDER</sequence>
<evidence type="ECO:0000313" key="3">
    <source>
        <dbReference type="Proteomes" id="UP001222770"/>
    </source>
</evidence>